<dbReference type="SUPFAM" id="SSF53850">
    <property type="entry name" value="Periplasmic binding protein-like II"/>
    <property type="match status" value="1"/>
</dbReference>
<dbReference type="PROSITE" id="PS50931">
    <property type="entry name" value="HTH_LYSR"/>
    <property type="match status" value="1"/>
</dbReference>
<dbReference type="EMBL" id="CP000681">
    <property type="protein sequence ID" value="ABP76796.1"/>
    <property type="molecule type" value="Genomic_DNA"/>
</dbReference>
<dbReference type="InterPro" id="IPR036388">
    <property type="entry name" value="WH-like_DNA-bd_sf"/>
</dbReference>
<keyword evidence="2" id="KW-0805">Transcription regulation</keyword>
<comment type="similarity">
    <text evidence="1">Belongs to the LysR transcriptional regulatory family.</text>
</comment>
<evidence type="ECO:0000256" key="4">
    <source>
        <dbReference type="ARBA" id="ARBA00023163"/>
    </source>
</evidence>
<protein>
    <submittedName>
        <fullName evidence="6">Transcriptional regulator, LysR family</fullName>
    </submittedName>
</protein>
<accession>A4YA13</accession>
<evidence type="ECO:0000313" key="6">
    <source>
        <dbReference type="EMBL" id="ABP76796.1"/>
    </source>
</evidence>
<dbReference type="SUPFAM" id="SSF46785">
    <property type="entry name" value="Winged helix' DNA-binding domain"/>
    <property type="match status" value="1"/>
</dbReference>
<dbReference type="KEGG" id="spc:Sputcn32_3083"/>
<dbReference type="PRINTS" id="PR00039">
    <property type="entry name" value="HTHLYSR"/>
</dbReference>
<dbReference type="STRING" id="319224.Sputcn32_3083"/>
<name>A4YA13_SHEPC</name>
<dbReference type="GO" id="GO:0003700">
    <property type="term" value="F:DNA-binding transcription factor activity"/>
    <property type="evidence" value="ECO:0007669"/>
    <property type="project" value="InterPro"/>
</dbReference>
<dbReference type="eggNOG" id="COG0583">
    <property type="taxonomic scope" value="Bacteria"/>
</dbReference>
<dbReference type="PANTHER" id="PTHR30126">
    <property type="entry name" value="HTH-TYPE TRANSCRIPTIONAL REGULATOR"/>
    <property type="match status" value="1"/>
</dbReference>
<dbReference type="GO" id="GO:0000976">
    <property type="term" value="F:transcription cis-regulatory region binding"/>
    <property type="evidence" value="ECO:0007669"/>
    <property type="project" value="TreeGrafter"/>
</dbReference>
<dbReference type="Gene3D" id="3.40.190.290">
    <property type="match status" value="1"/>
</dbReference>
<dbReference type="Pfam" id="PF00126">
    <property type="entry name" value="HTH_1"/>
    <property type="match status" value="1"/>
</dbReference>
<keyword evidence="3" id="KW-0238">DNA-binding</keyword>
<evidence type="ECO:0000256" key="2">
    <source>
        <dbReference type="ARBA" id="ARBA00023015"/>
    </source>
</evidence>
<dbReference type="InterPro" id="IPR036390">
    <property type="entry name" value="WH_DNA-bd_sf"/>
</dbReference>
<dbReference type="InterPro" id="IPR000847">
    <property type="entry name" value="LysR_HTH_N"/>
</dbReference>
<keyword evidence="4" id="KW-0804">Transcription</keyword>
<dbReference type="InterPro" id="IPR005119">
    <property type="entry name" value="LysR_subst-bd"/>
</dbReference>
<sequence length="356" mass="40241">MAGDFEPNWLYWKINCLPLRYRTLSMEKHSSLTPFKLRHLSFRLLQVYVQVVRLGNISAAARVLHLTQPTVSLQLKKLADVLGEPLLESRDGRMLPTLIGNELYRAACDTLSRFEDVEAFMQQAKGGSVGHINIGIVTTAKYVLPRILGAFYRQFPQVKVTLNIGNRAHVLGRFERQEDDLYLFSHPPSGDNVLSARIIKNPLQLIVPKDHWAVGREQVNFNELKHERFIVREPGSATRLMFESWCSAQGITLSDTMQIESNEAIRLSVASGLGLSVISAHTLQEGREKPAVLPVIGFPLESNWYLVGRKDRRLPYAAMQLVDFMAAHLAECIEPEWVATDIQQLSMHFNPASLSR</sequence>
<proteinExistence type="inferred from homology"/>
<dbReference type="Pfam" id="PF03466">
    <property type="entry name" value="LysR_substrate"/>
    <property type="match status" value="1"/>
</dbReference>
<evidence type="ECO:0000256" key="3">
    <source>
        <dbReference type="ARBA" id="ARBA00023125"/>
    </source>
</evidence>
<dbReference type="PANTHER" id="PTHR30126:SF5">
    <property type="entry name" value="HTH-TYPE TRANSCRIPTIONAL ACTIVATOR CMPR"/>
    <property type="match status" value="1"/>
</dbReference>
<dbReference type="HOGENOM" id="CLU_039613_6_1_6"/>
<dbReference type="Gene3D" id="1.10.10.10">
    <property type="entry name" value="Winged helix-like DNA-binding domain superfamily/Winged helix DNA-binding domain"/>
    <property type="match status" value="1"/>
</dbReference>
<organism evidence="6">
    <name type="scientific">Shewanella putrefaciens (strain CN-32 / ATCC BAA-453)</name>
    <dbReference type="NCBI Taxonomy" id="319224"/>
    <lineage>
        <taxon>Bacteria</taxon>
        <taxon>Pseudomonadati</taxon>
        <taxon>Pseudomonadota</taxon>
        <taxon>Gammaproteobacteria</taxon>
        <taxon>Alteromonadales</taxon>
        <taxon>Shewanellaceae</taxon>
        <taxon>Shewanella</taxon>
    </lineage>
</organism>
<gene>
    <name evidence="6" type="ordered locus">Sputcn32_3083</name>
</gene>
<reference evidence="6" key="1">
    <citation type="submission" date="2007-04" db="EMBL/GenBank/DDBJ databases">
        <title>Complete sequence of Shewanella putrefaciens CN-32.</title>
        <authorList>
            <consortium name="US DOE Joint Genome Institute"/>
            <person name="Copeland A."/>
            <person name="Lucas S."/>
            <person name="Lapidus A."/>
            <person name="Barry K."/>
            <person name="Detter J.C."/>
            <person name="Glavina del Rio T."/>
            <person name="Hammon N."/>
            <person name="Israni S."/>
            <person name="Dalin E."/>
            <person name="Tice H."/>
            <person name="Pitluck S."/>
            <person name="Chain P."/>
            <person name="Malfatti S."/>
            <person name="Shin M."/>
            <person name="Vergez L."/>
            <person name="Schmutz J."/>
            <person name="Larimer F."/>
            <person name="Land M."/>
            <person name="Hauser L."/>
            <person name="Kyrpides N."/>
            <person name="Mikhailova N."/>
            <person name="Romine M.F."/>
            <person name="Fredrickson J."/>
            <person name="Tiedje J."/>
            <person name="Richardson P."/>
        </authorList>
    </citation>
    <scope>NUCLEOTIDE SEQUENCE [LARGE SCALE GENOMIC DNA]</scope>
    <source>
        <strain evidence="6">CN-32</strain>
    </source>
</reference>
<dbReference type="AlphaFoldDB" id="A4YA13"/>
<evidence type="ECO:0000259" key="5">
    <source>
        <dbReference type="PROSITE" id="PS50931"/>
    </source>
</evidence>
<evidence type="ECO:0000256" key="1">
    <source>
        <dbReference type="ARBA" id="ARBA00009437"/>
    </source>
</evidence>
<feature type="domain" description="HTH lysR-type" evidence="5">
    <location>
        <begin position="40"/>
        <end position="97"/>
    </location>
</feature>